<name>A0A367LQQ8_9HYPO</name>
<gene>
    <name evidence="3" type="ORF">L249_3016</name>
</gene>
<evidence type="ECO:0000256" key="2">
    <source>
        <dbReference type="SAM" id="Phobius"/>
    </source>
</evidence>
<sequence>MLREKAPSLPPRHNDDRQTVDDDGINAHDEEAAIVVHRRLEPSRKLTAHQFFYMFVLDGLGGLVLSGGINFGIAYAMYSRANPEKNPVRLFQLANTLAGDGVVTIFVQCLITWFIETTLVAYDVEHGSVQTIGWIAEPNNSLLRSFFLLAKDPQLGTPPMRFRAGVMPLIRLVVRGLVFAVASFFLFWPISVGILAGVGHRHADGDYYFDNVWAPQVYKLLLGGILGLVTGPLMAMYWLARYGWESQTAFRRAHEAAARYAVEEELARAREVDQSPNQVETEDVEEETNKKKKKKKKKEKKKQKNKVDKISSIRDAEVVAAERASEQSS</sequence>
<feature type="transmembrane region" description="Helical" evidence="2">
    <location>
        <begin position="218"/>
        <end position="240"/>
    </location>
</feature>
<dbReference type="Proteomes" id="UP000253664">
    <property type="component" value="Unassembled WGS sequence"/>
</dbReference>
<feature type="compositionally biased region" description="Basic residues" evidence="1">
    <location>
        <begin position="290"/>
        <end position="304"/>
    </location>
</feature>
<comment type="caution">
    <text evidence="3">The sequence shown here is derived from an EMBL/GenBank/DDBJ whole genome shotgun (WGS) entry which is preliminary data.</text>
</comment>
<evidence type="ECO:0000313" key="4">
    <source>
        <dbReference type="Proteomes" id="UP000253664"/>
    </source>
</evidence>
<feature type="region of interest" description="Disordered" evidence="1">
    <location>
        <begin position="1"/>
        <end position="23"/>
    </location>
</feature>
<feature type="transmembrane region" description="Helical" evidence="2">
    <location>
        <begin position="172"/>
        <end position="198"/>
    </location>
</feature>
<dbReference type="PANTHER" id="PTHR28297:SF1">
    <property type="entry name" value="FUNGAL PROTEIN"/>
    <property type="match status" value="1"/>
</dbReference>
<dbReference type="EMBL" id="LKCN02000001">
    <property type="protein sequence ID" value="RCI16758.1"/>
    <property type="molecule type" value="Genomic_DNA"/>
</dbReference>
<feature type="region of interest" description="Disordered" evidence="1">
    <location>
        <begin position="269"/>
        <end position="309"/>
    </location>
</feature>
<proteinExistence type="predicted"/>
<feature type="transmembrane region" description="Helical" evidence="2">
    <location>
        <begin position="51"/>
        <end position="78"/>
    </location>
</feature>
<dbReference type="InterPro" id="IPR018852">
    <property type="entry name" value="DUF2456"/>
</dbReference>
<dbReference type="AlphaFoldDB" id="A0A367LQQ8"/>
<keyword evidence="2" id="KW-0812">Transmembrane</keyword>
<dbReference type="PANTHER" id="PTHR28297">
    <property type="entry name" value="FUNGAL PROTEIN"/>
    <property type="match status" value="1"/>
</dbReference>
<accession>A0A367LQQ8</accession>
<keyword evidence="4" id="KW-1185">Reference proteome</keyword>
<evidence type="ECO:0000256" key="1">
    <source>
        <dbReference type="SAM" id="MobiDB-lite"/>
    </source>
</evidence>
<keyword evidence="2" id="KW-1133">Transmembrane helix</keyword>
<reference evidence="3 4" key="1">
    <citation type="journal article" date="2015" name="BMC Genomics">
        <title>Insights from the genome of Ophiocordyceps polyrhachis-furcata to pathogenicity and host specificity in insect fungi.</title>
        <authorList>
            <person name="Wichadakul D."/>
            <person name="Kobmoo N."/>
            <person name="Ingsriswang S."/>
            <person name="Tangphatsornruang S."/>
            <person name="Chantasingh D."/>
            <person name="Luangsa-ard J.J."/>
            <person name="Eurwilaichitr L."/>
        </authorList>
    </citation>
    <scope>NUCLEOTIDE SEQUENCE [LARGE SCALE GENOMIC DNA]</scope>
    <source>
        <strain evidence="3 4">BCC 54312</strain>
    </source>
</reference>
<dbReference type="Pfam" id="PF10445">
    <property type="entry name" value="DUF2456"/>
    <property type="match status" value="1"/>
</dbReference>
<organism evidence="3 4">
    <name type="scientific">Ophiocordyceps polyrhachis-furcata BCC 54312</name>
    <dbReference type="NCBI Taxonomy" id="1330021"/>
    <lineage>
        <taxon>Eukaryota</taxon>
        <taxon>Fungi</taxon>
        <taxon>Dikarya</taxon>
        <taxon>Ascomycota</taxon>
        <taxon>Pezizomycotina</taxon>
        <taxon>Sordariomycetes</taxon>
        <taxon>Hypocreomycetidae</taxon>
        <taxon>Hypocreales</taxon>
        <taxon>Ophiocordycipitaceae</taxon>
        <taxon>Ophiocordyceps</taxon>
    </lineage>
</organism>
<evidence type="ECO:0000313" key="3">
    <source>
        <dbReference type="EMBL" id="RCI16758.1"/>
    </source>
</evidence>
<protein>
    <submittedName>
        <fullName evidence="3">Uncharacterized protein</fullName>
    </submittedName>
</protein>
<feature type="transmembrane region" description="Helical" evidence="2">
    <location>
        <begin position="90"/>
        <end position="115"/>
    </location>
</feature>
<dbReference type="OrthoDB" id="15595at2759"/>
<keyword evidence="2" id="KW-0472">Membrane</keyword>